<dbReference type="AlphaFoldDB" id="A0A2P2R3E6"/>
<sequence>MGVEFMEGPTKRGKSLAICAPLGHAGTFLVVKWPKLMAATMWRVRC</sequence>
<proteinExistence type="predicted"/>
<protein>
    <submittedName>
        <fullName evidence="1">Uncharacterized protein</fullName>
    </submittedName>
</protein>
<accession>A0A2P2R3E6</accession>
<reference evidence="1" key="1">
    <citation type="submission" date="2018-02" db="EMBL/GenBank/DDBJ databases">
        <title>Rhizophora mucronata_Transcriptome.</title>
        <authorList>
            <person name="Meera S.P."/>
            <person name="Sreeshan A."/>
            <person name="Augustine A."/>
        </authorList>
    </citation>
    <scope>NUCLEOTIDE SEQUENCE</scope>
    <source>
        <tissue evidence="1">Leaf</tissue>
    </source>
</reference>
<evidence type="ECO:0000313" key="1">
    <source>
        <dbReference type="EMBL" id="MBX73789.1"/>
    </source>
</evidence>
<name>A0A2P2R3E6_RHIMU</name>
<dbReference type="EMBL" id="GGEC01093305">
    <property type="protein sequence ID" value="MBX73789.1"/>
    <property type="molecule type" value="Transcribed_RNA"/>
</dbReference>
<organism evidence="1">
    <name type="scientific">Rhizophora mucronata</name>
    <name type="common">Asiatic mangrove</name>
    <dbReference type="NCBI Taxonomy" id="61149"/>
    <lineage>
        <taxon>Eukaryota</taxon>
        <taxon>Viridiplantae</taxon>
        <taxon>Streptophyta</taxon>
        <taxon>Embryophyta</taxon>
        <taxon>Tracheophyta</taxon>
        <taxon>Spermatophyta</taxon>
        <taxon>Magnoliopsida</taxon>
        <taxon>eudicotyledons</taxon>
        <taxon>Gunneridae</taxon>
        <taxon>Pentapetalae</taxon>
        <taxon>rosids</taxon>
        <taxon>fabids</taxon>
        <taxon>Malpighiales</taxon>
        <taxon>Rhizophoraceae</taxon>
        <taxon>Rhizophora</taxon>
    </lineage>
</organism>